<sequence>MTSRCNENKEQNCWKNRCCHGDCIQSDSLMAADGACHHLCKLMAQVRHRWSINDVIGGIRNTVMPSDCSPVRFGIRSLSEGLLTDVASVRLPTSSESPSFTAIQKNCVMQNYMMSARYLTSSEIGVIVNEEDEEEKYNEEDEYNEGKSDDDGEIDAIITEDCQLAENSNDDDDDGDLETTVPEVSNISNLNVFK</sequence>
<evidence type="ECO:0000313" key="3">
    <source>
        <dbReference type="Proteomes" id="UP001148838"/>
    </source>
</evidence>
<dbReference type="EMBL" id="JAJSOF020000042">
    <property type="protein sequence ID" value="KAJ4425746.1"/>
    <property type="molecule type" value="Genomic_DNA"/>
</dbReference>
<name>A0ABQ8RVN4_PERAM</name>
<gene>
    <name evidence="2" type="ORF">ANN_27942</name>
</gene>
<feature type="compositionally biased region" description="Acidic residues" evidence="1">
    <location>
        <begin position="131"/>
        <end position="143"/>
    </location>
</feature>
<comment type="caution">
    <text evidence="2">The sequence shown here is derived from an EMBL/GenBank/DDBJ whole genome shotgun (WGS) entry which is preliminary data.</text>
</comment>
<proteinExistence type="predicted"/>
<protein>
    <submittedName>
        <fullName evidence="2">Uncharacterized protein</fullName>
    </submittedName>
</protein>
<feature type="compositionally biased region" description="Acidic residues" evidence="1">
    <location>
        <begin position="168"/>
        <end position="177"/>
    </location>
</feature>
<keyword evidence="3" id="KW-1185">Reference proteome</keyword>
<organism evidence="2 3">
    <name type="scientific">Periplaneta americana</name>
    <name type="common">American cockroach</name>
    <name type="synonym">Blatta americana</name>
    <dbReference type="NCBI Taxonomy" id="6978"/>
    <lineage>
        <taxon>Eukaryota</taxon>
        <taxon>Metazoa</taxon>
        <taxon>Ecdysozoa</taxon>
        <taxon>Arthropoda</taxon>
        <taxon>Hexapoda</taxon>
        <taxon>Insecta</taxon>
        <taxon>Pterygota</taxon>
        <taxon>Neoptera</taxon>
        <taxon>Polyneoptera</taxon>
        <taxon>Dictyoptera</taxon>
        <taxon>Blattodea</taxon>
        <taxon>Blattoidea</taxon>
        <taxon>Blattidae</taxon>
        <taxon>Blattinae</taxon>
        <taxon>Periplaneta</taxon>
    </lineage>
</organism>
<evidence type="ECO:0000256" key="1">
    <source>
        <dbReference type="SAM" id="MobiDB-lite"/>
    </source>
</evidence>
<dbReference type="Proteomes" id="UP001148838">
    <property type="component" value="Unassembled WGS sequence"/>
</dbReference>
<feature type="region of interest" description="Disordered" evidence="1">
    <location>
        <begin position="131"/>
        <end position="183"/>
    </location>
</feature>
<accession>A0ABQ8RVN4</accession>
<reference evidence="2 3" key="1">
    <citation type="journal article" date="2022" name="Allergy">
        <title>Genome assembly and annotation of Periplaneta americana reveal a comprehensive cockroach allergen profile.</title>
        <authorList>
            <person name="Wang L."/>
            <person name="Xiong Q."/>
            <person name="Saelim N."/>
            <person name="Wang L."/>
            <person name="Nong W."/>
            <person name="Wan A.T."/>
            <person name="Shi M."/>
            <person name="Liu X."/>
            <person name="Cao Q."/>
            <person name="Hui J.H.L."/>
            <person name="Sookrung N."/>
            <person name="Leung T.F."/>
            <person name="Tungtrongchitr A."/>
            <person name="Tsui S.K.W."/>
        </authorList>
    </citation>
    <scope>NUCLEOTIDE SEQUENCE [LARGE SCALE GENOMIC DNA]</scope>
    <source>
        <strain evidence="2">PWHHKU_190912</strain>
    </source>
</reference>
<evidence type="ECO:0000313" key="2">
    <source>
        <dbReference type="EMBL" id="KAJ4425746.1"/>
    </source>
</evidence>